<dbReference type="InterPro" id="IPR013658">
    <property type="entry name" value="SGL"/>
</dbReference>
<dbReference type="PANTHER" id="PTHR10426">
    <property type="entry name" value="STRICTOSIDINE SYNTHASE-RELATED"/>
    <property type="match status" value="1"/>
</dbReference>
<dbReference type="Pfam" id="PF08450">
    <property type="entry name" value="SGL"/>
    <property type="match status" value="1"/>
</dbReference>
<evidence type="ECO:0000259" key="1">
    <source>
        <dbReference type="Pfam" id="PF08450"/>
    </source>
</evidence>
<dbReference type="SUPFAM" id="SSF63829">
    <property type="entry name" value="Calcium-dependent phosphotriesterase"/>
    <property type="match status" value="1"/>
</dbReference>
<dbReference type="EMBL" id="CAEZXR010000069">
    <property type="protein sequence ID" value="CAB4697700.1"/>
    <property type="molecule type" value="Genomic_DNA"/>
</dbReference>
<reference evidence="2" key="1">
    <citation type="submission" date="2020-05" db="EMBL/GenBank/DDBJ databases">
        <authorList>
            <person name="Chiriac C."/>
            <person name="Salcher M."/>
            <person name="Ghai R."/>
            <person name="Kavagutti S V."/>
        </authorList>
    </citation>
    <scope>NUCLEOTIDE SEQUENCE</scope>
</reference>
<dbReference type="GO" id="GO:0016787">
    <property type="term" value="F:hydrolase activity"/>
    <property type="evidence" value="ECO:0007669"/>
    <property type="project" value="TreeGrafter"/>
</dbReference>
<name>A0A6J6PDY1_9ZZZZ</name>
<organism evidence="2">
    <name type="scientific">freshwater metagenome</name>
    <dbReference type="NCBI Taxonomy" id="449393"/>
    <lineage>
        <taxon>unclassified sequences</taxon>
        <taxon>metagenomes</taxon>
        <taxon>ecological metagenomes</taxon>
    </lineage>
</organism>
<feature type="domain" description="SMP-30/Gluconolactonase/LRE-like region" evidence="1">
    <location>
        <begin position="56"/>
        <end position="242"/>
    </location>
</feature>
<gene>
    <name evidence="2" type="ORF">UFOPK2579_00763</name>
</gene>
<evidence type="ECO:0000313" key="2">
    <source>
        <dbReference type="EMBL" id="CAB4697700.1"/>
    </source>
</evidence>
<dbReference type="AlphaFoldDB" id="A0A6J6PDY1"/>
<accession>A0A6J6PDY1</accession>
<dbReference type="Gene3D" id="2.120.10.30">
    <property type="entry name" value="TolB, C-terminal domain"/>
    <property type="match status" value="1"/>
</dbReference>
<proteinExistence type="predicted"/>
<dbReference type="PANTHER" id="PTHR10426:SF88">
    <property type="entry name" value="ADIPOCYTE PLASMA MEMBRANE-ASSOCIATED PROTEIN HEMOMUCIN-RELATED"/>
    <property type="match status" value="1"/>
</dbReference>
<protein>
    <submittedName>
        <fullName evidence="2">Unannotated protein</fullName>
    </submittedName>
</protein>
<dbReference type="InterPro" id="IPR011042">
    <property type="entry name" value="6-blade_b-propeller_TolB-like"/>
</dbReference>
<dbReference type="GO" id="GO:0012505">
    <property type="term" value="C:endomembrane system"/>
    <property type="evidence" value="ECO:0007669"/>
    <property type="project" value="TreeGrafter"/>
</dbReference>
<sequence length="330" mass="35611">MTVVTCAVVRHAGEMSTPSPSASFSVHPVGGPGAEDVVVGLSGRDEGAVYTGTEDGAIVRISHDGRQVHRVAETGGRPLGLEIDGDGRLLVCDAHRGLLRVDPASGSVEPVLAEVDGTPMRFCNNAAIGRDGTVWFSDSSTRFGIERWKDDFVQATRTGRLLRLDLDGTVTLLLDGLAFANGVALAADESYVAVAETGARTVVRLWLSGERAGERDLLVDDLPGYPDNIARGSDGLIWVSIASPRDPFVERIQTGPAWLRRQVTRIPERLQPKPKHTTRVQAYDDAGRLVHDCDVDAPDYHMVTGVREHEGRVWMGSLHEPAVAVLTLDR</sequence>